<dbReference type="AlphaFoldDB" id="A0A384K181"/>
<reference evidence="7 8" key="1">
    <citation type="journal article" date="2011" name="PLoS Genet.">
        <title>Genomic analysis of the necrotrophic fungal pathogens Sclerotinia sclerotiorum and Botrytis cinerea.</title>
        <authorList>
            <person name="Amselem J."/>
            <person name="Cuomo C.A."/>
            <person name="van Kan J.A."/>
            <person name="Viaud M."/>
            <person name="Benito E.P."/>
            <person name="Couloux A."/>
            <person name="Coutinho P.M."/>
            <person name="de Vries R.P."/>
            <person name="Dyer P.S."/>
            <person name="Fillinger S."/>
            <person name="Fournier E."/>
            <person name="Gout L."/>
            <person name="Hahn M."/>
            <person name="Kohn L."/>
            <person name="Lapalu N."/>
            <person name="Plummer K.M."/>
            <person name="Pradier J.M."/>
            <person name="Quevillon E."/>
            <person name="Sharon A."/>
            <person name="Simon A."/>
            <person name="ten Have A."/>
            <person name="Tudzynski B."/>
            <person name="Tudzynski P."/>
            <person name="Wincker P."/>
            <person name="Andrew M."/>
            <person name="Anthouard V."/>
            <person name="Beever R.E."/>
            <person name="Beffa R."/>
            <person name="Benoit I."/>
            <person name="Bouzid O."/>
            <person name="Brault B."/>
            <person name="Chen Z."/>
            <person name="Choquer M."/>
            <person name="Collemare J."/>
            <person name="Cotton P."/>
            <person name="Danchin E.G."/>
            <person name="Da Silva C."/>
            <person name="Gautier A."/>
            <person name="Giraud C."/>
            <person name="Giraud T."/>
            <person name="Gonzalez C."/>
            <person name="Grossetete S."/>
            <person name="Guldener U."/>
            <person name="Henrissat B."/>
            <person name="Howlett B.J."/>
            <person name="Kodira C."/>
            <person name="Kretschmer M."/>
            <person name="Lappartient A."/>
            <person name="Leroch M."/>
            <person name="Levis C."/>
            <person name="Mauceli E."/>
            <person name="Neuveglise C."/>
            <person name="Oeser B."/>
            <person name="Pearson M."/>
            <person name="Poulain J."/>
            <person name="Poussereau N."/>
            <person name="Quesneville H."/>
            <person name="Rascle C."/>
            <person name="Schumacher J."/>
            <person name="Segurens B."/>
            <person name="Sexton A."/>
            <person name="Silva E."/>
            <person name="Sirven C."/>
            <person name="Soanes D.M."/>
            <person name="Talbot N.J."/>
            <person name="Templeton M."/>
            <person name="Yandava C."/>
            <person name="Yarden O."/>
            <person name="Zeng Q."/>
            <person name="Rollins J.A."/>
            <person name="Lebrun M.H."/>
            <person name="Dickman M."/>
        </authorList>
    </citation>
    <scope>NUCLEOTIDE SEQUENCE [LARGE SCALE GENOMIC DNA]</scope>
    <source>
        <strain evidence="7 8">B05.10</strain>
    </source>
</reference>
<sequence length="295" mass="33057">MAPVTSLAPVHFFSHGSTMMLGEESDSATYWKKCGDEALANGIEHVVMMGAHWATLGNEIEVASNPTPGKSPVAYVHPSKYVPYKLNPDIPMATRCVELLKKNGFEAKFNDKFDWIHDTYLILIRMFPGGCPPTTIISMNARYDAHYHTKVGTALRPLRKENVLFIGTGGAVHNLYRNNWFQMLMYRDNFAMESPPDAAMLEFRQEFEDAVTKNSGPELRRAVTMLMKLPKYRDAHGTDDHFMAAMFVAGLCGDFEDRGTTAVMGAEDWELRNMCNSQYTFGNWGSGSSRIMGKA</sequence>
<comment type="cofactor">
    <cofactor evidence="1">
        <name>Zn(2+)</name>
        <dbReference type="ChEBI" id="CHEBI:29105"/>
    </cofactor>
</comment>
<proteinExistence type="inferred from homology"/>
<dbReference type="Proteomes" id="UP000001798">
    <property type="component" value="Chromosome 13"/>
</dbReference>
<evidence type="ECO:0000256" key="4">
    <source>
        <dbReference type="ARBA" id="ARBA00022833"/>
    </source>
</evidence>
<feature type="domain" description="Extradiol ring-cleavage dioxygenase class III enzyme subunit B" evidence="6">
    <location>
        <begin position="10"/>
        <end position="254"/>
    </location>
</feature>
<keyword evidence="5" id="KW-0560">Oxidoreductase</keyword>
<gene>
    <name evidence="7" type="ORF">BCIN_13g04100</name>
</gene>
<dbReference type="GO" id="GO:0008198">
    <property type="term" value="F:ferrous iron binding"/>
    <property type="evidence" value="ECO:0007669"/>
    <property type="project" value="InterPro"/>
</dbReference>
<dbReference type="KEGG" id="bfu:BCIN_13g04100"/>
<evidence type="ECO:0000313" key="8">
    <source>
        <dbReference type="Proteomes" id="UP000001798"/>
    </source>
</evidence>
<keyword evidence="3" id="KW-0479">Metal-binding</keyword>
<evidence type="ECO:0000256" key="2">
    <source>
        <dbReference type="ARBA" id="ARBA00007581"/>
    </source>
</evidence>
<evidence type="ECO:0000256" key="1">
    <source>
        <dbReference type="ARBA" id="ARBA00001947"/>
    </source>
</evidence>
<comment type="similarity">
    <text evidence="2">Belongs to the DODA-type extradiol aromatic ring-opening dioxygenase family.</text>
</comment>
<dbReference type="EMBL" id="CP009817">
    <property type="protein sequence ID" value="ATZ56573.1"/>
    <property type="molecule type" value="Genomic_DNA"/>
</dbReference>
<organism evidence="7 8">
    <name type="scientific">Botryotinia fuckeliana (strain B05.10)</name>
    <name type="common">Noble rot fungus</name>
    <name type="synonym">Botrytis cinerea</name>
    <dbReference type="NCBI Taxonomy" id="332648"/>
    <lineage>
        <taxon>Eukaryota</taxon>
        <taxon>Fungi</taxon>
        <taxon>Dikarya</taxon>
        <taxon>Ascomycota</taxon>
        <taxon>Pezizomycotina</taxon>
        <taxon>Leotiomycetes</taxon>
        <taxon>Helotiales</taxon>
        <taxon>Sclerotiniaceae</taxon>
        <taxon>Botrytis</taxon>
    </lineage>
</organism>
<name>A0A384K181_BOTFB</name>
<dbReference type="GO" id="GO:0016702">
    <property type="term" value="F:oxidoreductase activity, acting on single donors with incorporation of molecular oxygen, incorporation of two atoms of oxygen"/>
    <property type="evidence" value="ECO:0007669"/>
    <property type="project" value="UniProtKB-ARBA"/>
</dbReference>
<protein>
    <recommendedName>
        <fullName evidence="6">Extradiol ring-cleavage dioxygenase class III enzyme subunit B domain-containing protein</fullName>
    </recommendedName>
</protein>
<dbReference type="RefSeq" id="XP_001556400.2">
    <property type="nucleotide sequence ID" value="XM_001556350.2"/>
</dbReference>
<evidence type="ECO:0000256" key="5">
    <source>
        <dbReference type="ARBA" id="ARBA00023002"/>
    </source>
</evidence>
<keyword evidence="8" id="KW-1185">Reference proteome</keyword>
<dbReference type="Gene3D" id="3.40.830.10">
    <property type="entry name" value="LigB-like"/>
    <property type="match status" value="1"/>
</dbReference>
<evidence type="ECO:0000313" key="7">
    <source>
        <dbReference type="EMBL" id="ATZ56573.1"/>
    </source>
</evidence>
<dbReference type="GeneID" id="5436978"/>
<dbReference type="Pfam" id="PF02900">
    <property type="entry name" value="LigB"/>
    <property type="match status" value="1"/>
</dbReference>
<dbReference type="PIRSF" id="PIRSF006157">
    <property type="entry name" value="Doxgns_DODA"/>
    <property type="match status" value="1"/>
</dbReference>
<evidence type="ECO:0000256" key="3">
    <source>
        <dbReference type="ARBA" id="ARBA00022723"/>
    </source>
</evidence>
<accession>A0A384K181</accession>
<keyword evidence="4" id="KW-0862">Zinc</keyword>
<dbReference type="PANTHER" id="PTHR30096">
    <property type="entry name" value="4,5-DOPA DIOXYGENASE EXTRADIOL-LIKE PROTEIN"/>
    <property type="match status" value="1"/>
</dbReference>
<dbReference type="CDD" id="cd07363">
    <property type="entry name" value="45_DOPA_Dioxygenase"/>
    <property type="match status" value="1"/>
</dbReference>
<dbReference type="VEuPathDB" id="FungiDB:Bcin13g04100"/>
<reference evidence="7 8" key="2">
    <citation type="journal article" date="2012" name="Eukaryot. Cell">
        <title>Genome update of Botrytis cinerea strains B05.10 and T4.</title>
        <authorList>
            <person name="Staats M."/>
            <person name="van Kan J.A."/>
        </authorList>
    </citation>
    <scope>NUCLEOTIDE SEQUENCE [LARGE SCALE GENOMIC DNA]</scope>
    <source>
        <strain evidence="7 8">B05.10</strain>
    </source>
</reference>
<evidence type="ECO:0000259" key="6">
    <source>
        <dbReference type="Pfam" id="PF02900"/>
    </source>
</evidence>
<dbReference type="PANTHER" id="PTHR30096:SF1">
    <property type="entry name" value="AROMATIC RING-OPENING DIOXYGENASE FAMILY PROTEIN (AFU_ORTHOLOGUE AFUA_7G00640)"/>
    <property type="match status" value="1"/>
</dbReference>
<dbReference type="OrthoDB" id="7396853at2759"/>
<dbReference type="GO" id="GO:0008270">
    <property type="term" value="F:zinc ion binding"/>
    <property type="evidence" value="ECO:0007669"/>
    <property type="project" value="InterPro"/>
</dbReference>
<dbReference type="InterPro" id="IPR004183">
    <property type="entry name" value="Xdiol_dOase_suB"/>
</dbReference>
<dbReference type="SUPFAM" id="SSF53213">
    <property type="entry name" value="LigB-like"/>
    <property type="match status" value="1"/>
</dbReference>
<dbReference type="InterPro" id="IPR014436">
    <property type="entry name" value="Extradiol_dOase_DODA"/>
</dbReference>
<reference evidence="7 8" key="3">
    <citation type="journal article" date="2017" name="Mol. Plant Pathol.">
        <title>A gapless genome sequence of the fungus Botrytis cinerea.</title>
        <authorList>
            <person name="Van Kan J.A."/>
            <person name="Stassen J.H."/>
            <person name="Mosbach A."/>
            <person name="Van Der Lee T.A."/>
            <person name="Faino L."/>
            <person name="Farmer A.D."/>
            <person name="Papasotiriou D.G."/>
            <person name="Zhou S."/>
            <person name="Seidl M.F."/>
            <person name="Cottam E."/>
            <person name="Edel D."/>
            <person name="Hahn M."/>
            <person name="Schwartz D.C."/>
            <person name="Dietrich R.A."/>
            <person name="Widdison S."/>
            <person name="Scalliet G."/>
        </authorList>
    </citation>
    <scope>NUCLEOTIDE SEQUENCE [LARGE SCALE GENOMIC DNA]</scope>
    <source>
        <strain evidence="7 8">B05.10</strain>
    </source>
</reference>